<accession>A0ABN8MWM5</accession>
<dbReference type="Proteomes" id="UP001159405">
    <property type="component" value="Unassembled WGS sequence"/>
</dbReference>
<organism evidence="1 2">
    <name type="scientific">Porites lobata</name>
    <dbReference type="NCBI Taxonomy" id="104759"/>
    <lineage>
        <taxon>Eukaryota</taxon>
        <taxon>Metazoa</taxon>
        <taxon>Cnidaria</taxon>
        <taxon>Anthozoa</taxon>
        <taxon>Hexacorallia</taxon>
        <taxon>Scleractinia</taxon>
        <taxon>Fungiina</taxon>
        <taxon>Poritidae</taxon>
        <taxon>Porites</taxon>
    </lineage>
</organism>
<name>A0ABN8MWM5_9CNID</name>
<sequence length="72" mass="8044">MSDKTKLHVGDRLSLKEISFPISGLFIQTKKNQMFCNLKIFSAEADTKRKPSICKRRDSMAGSANKLVSSPL</sequence>
<dbReference type="EMBL" id="CALNXK010000005">
    <property type="protein sequence ID" value="CAH3037075.1"/>
    <property type="molecule type" value="Genomic_DNA"/>
</dbReference>
<evidence type="ECO:0000313" key="2">
    <source>
        <dbReference type="Proteomes" id="UP001159405"/>
    </source>
</evidence>
<proteinExistence type="predicted"/>
<gene>
    <name evidence="1" type="ORF">PLOB_00035799</name>
</gene>
<protein>
    <submittedName>
        <fullName evidence="1">Uncharacterized protein</fullName>
    </submittedName>
</protein>
<comment type="caution">
    <text evidence="1">The sequence shown here is derived from an EMBL/GenBank/DDBJ whole genome shotgun (WGS) entry which is preliminary data.</text>
</comment>
<keyword evidence="2" id="KW-1185">Reference proteome</keyword>
<reference evidence="1 2" key="1">
    <citation type="submission" date="2022-05" db="EMBL/GenBank/DDBJ databases">
        <authorList>
            <consortium name="Genoscope - CEA"/>
            <person name="William W."/>
        </authorList>
    </citation>
    <scope>NUCLEOTIDE SEQUENCE [LARGE SCALE GENOMIC DNA]</scope>
</reference>
<evidence type="ECO:0000313" key="1">
    <source>
        <dbReference type="EMBL" id="CAH3037075.1"/>
    </source>
</evidence>